<reference evidence="3" key="1">
    <citation type="submission" date="2025-08" db="UniProtKB">
        <authorList>
            <consortium name="RefSeq"/>
        </authorList>
    </citation>
    <scope>IDENTIFICATION</scope>
    <source>
        <tissue evidence="3">Silk gland</tissue>
    </source>
</reference>
<feature type="compositionally biased region" description="Acidic residues" evidence="1">
    <location>
        <begin position="371"/>
        <end position="389"/>
    </location>
</feature>
<gene>
    <name evidence="3" type="primary">LOC114247107</name>
</gene>
<dbReference type="PANTHER" id="PTHR46704">
    <property type="entry name" value="CXC DOMAIN-CONTAINING PROTEIN-RELATED"/>
    <property type="match status" value="1"/>
</dbReference>
<dbReference type="AlphaFoldDB" id="A0A6J2K452"/>
<evidence type="ECO:0000256" key="1">
    <source>
        <dbReference type="SAM" id="MobiDB-lite"/>
    </source>
</evidence>
<keyword evidence="2" id="KW-1185">Reference proteome</keyword>
<feature type="region of interest" description="Disordered" evidence="1">
    <location>
        <begin position="363"/>
        <end position="401"/>
    </location>
</feature>
<name>A0A6J2K452_BOMMA</name>
<evidence type="ECO:0000313" key="3">
    <source>
        <dbReference type="RefSeq" id="XP_028035762.1"/>
    </source>
</evidence>
<accession>A0A6J2K452</accession>
<organism evidence="2 3">
    <name type="scientific">Bombyx mandarina</name>
    <name type="common">Wild silk moth</name>
    <name type="synonym">Wild silkworm</name>
    <dbReference type="NCBI Taxonomy" id="7092"/>
    <lineage>
        <taxon>Eukaryota</taxon>
        <taxon>Metazoa</taxon>
        <taxon>Ecdysozoa</taxon>
        <taxon>Arthropoda</taxon>
        <taxon>Hexapoda</taxon>
        <taxon>Insecta</taxon>
        <taxon>Pterygota</taxon>
        <taxon>Neoptera</taxon>
        <taxon>Endopterygota</taxon>
        <taxon>Lepidoptera</taxon>
        <taxon>Glossata</taxon>
        <taxon>Ditrysia</taxon>
        <taxon>Bombycoidea</taxon>
        <taxon>Bombycidae</taxon>
        <taxon>Bombycinae</taxon>
        <taxon>Bombyx</taxon>
    </lineage>
</organism>
<feature type="compositionally biased region" description="Basic and acidic residues" evidence="1">
    <location>
        <begin position="390"/>
        <end position="401"/>
    </location>
</feature>
<proteinExistence type="predicted"/>
<dbReference type="GeneID" id="114247107"/>
<dbReference type="PANTHER" id="PTHR46704:SF9">
    <property type="entry name" value="BHLH DOMAIN-CONTAINING PROTEIN"/>
    <property type="match status" value="1"/>
</dbReference>
<sequence>MWVGYNAKILKDDSRIQKIEYLTQINNSPTDPAVVKETMRRSLQIASECQKDFFSVTYDLAMAKIALRIQSAEDEFEKLFINFGPFHIMLSFMKAIGKFISGSGLTNILIDSEILASGSISSFLSGKHFNRCRKIHPLLSLALQNLHLERFLQQHDQDLENIKEYLKIFNEQQNDDPQITNENLKKLFNKYEEYKNETLNGRHGNDYNPAFFRKGKKKPFSILKKNENFQEAFIQLLRIKNTELTTSNEVVQIIEEYVCRMYSLKTKNDLNKGRYELFEKGYKSKNDNEKILKQKIVGYDPSSLPPTKQELLQQIKRTVFICNIWCNAHMRCPTEKLPENFGWTIIDGKYEYYWFDGPQSPSFEELSSDLQESDITSEESETDEDDNDVSSEHLSDESDED</sequence>
<protein>
    <submittedName>
        <fullName evidence="3">Uncharacterized protein LOC114247107 isoform X4</fullName>
    </submittedName>
</protein>
<dbReference type="Proteomes" id="UP000504629">
    <property type="component" value="Unplaced"/>
</dbReference>
<evidence type="ECO:0000313" key="2">
    <source>
        <dbReference type="Proteomes" id="UP000504629"/>
    </source>
</evidence>
<dbReference type="RefSeq" id="XP_028035762.1">
    <property type="nucleotide sequence ID" value="XM_028179961.1"/>
</dbReference>
<dbReference type="OrthoDB" id="8060926at2759"/>